<dbReference type="EC" id="3.1.26.3" evidence="5"/>
<evidence type="ECO:0000256" key="10">
    <source>
        <dbReference type="ARBA" id="ARBA00022737"/>
    </source>
</evidence>
<dbReference type="FunFam" id="1.10.1520.10:FF:000005">
    <property type="entry name" value="Putative endoribonuclease dicer"/>
    <property type="match status" value="1"/>
</dbReference>
<dbReference type="GO" id="GO:0004525">
    <property type="term" value="F:ribonuclease III activity"/>
    <property type="evidence" value="ECO:0007669"/>
    <property type="project" value="UniProtKB-EC"/>
</dbReference>
<dbReference type="FunFam" id="2.170.260.10:FF:000002">
    <property type="entry name" value="Putative Endoribonuclease Dicer"/>
    <property type="match status" value="1"/>
</dbReference>
<dbReference type="GO" id="GO:0003006">
    <property type="term" value="P:developmental process involved in reproduction"/>
    <property type="evidence" value="ECO:0007669"/>
    <property type="project" value="UniProtKB-ARBA"/>
</dbReference>
<dbReference type="GO" id="GO:0051239">
    <property type="term" value="P:regulation of multicellular organismal process"/>
    <property type="evidence" value="ECO:0007669"/>
    <property type="project" value="UniProtKB-ARBA"/>
</dbReference>
<evidence type="ECO:0000256" key="9">
    <source>
        <dbReference type="ARBA" id="ARBA00022723"/>
    </source>
</evidence>
<comment type="caution">
    <text evidence="28">The sequence shown here is derived from an EMBL/GenBank/DDBJ whole genome shotgun (WGS) entry which is preliminary data.</text>
</comment>
<dbReference type="FunFam" id="3.30.160.20:FF:000015">
    <property type="entry name" value="endoribonuclease Dicer"/>
    <property type="match status" value="1"/>
</dbReference>
<evidence type="ECO:0000259" key="23">
    <source>
        <dbReference type="PROSITE" id="PS50142"/>
    </source>
</evidence>
<dbReference type="HAMAP" id="MF_00104">
    <property type="entry name" value="RNase_III"/>
    <property type="match status" value="1"/>
</dbReference>
<reference evidence="28 29" key="1">
    <citation type="journal article" date="2017" name="Nat. Ecol. Evol.">
        <title>Scallop genome provides insights into evolution of bilaterian karyotype and development.</title>
        <authorList>
            <person name="Wang S."/>
            <person name="Zhang J."/>
            <person name="Jiao W."/>
            <person name="Li J."/>
            <person name="Xun X."/>
            <person name="Sun Y."/>
            <person name="Guo X."/>
            <person name="Huan P."/>
            <person name="Dong B."/>
            <person name="Zhang L."/>
            <person name="Hu X."/>
            <person name="Sun X."/>
            <person name="Wang J."/>
            <person name="Zhao C."/>
            <person name="Wang Y."/>
            <person name="Wang D."/>
            <person name="Huang X."/>
            <person name="Wang R."/>
            <person name="Lv J."/>
            <person name="Li Y."/>
            <person name="Zhang Z."/>
            <person name="Liu B."/>
            <person name="Lu W."/>
            <person name="Hui Y."/>
            <person name="Liang J."/>
            <person name="Zhou Z."/>
            <person name="Hou R."/>
            <person name="Li X."/>
            <person name="Liu Y."/>
            <person name="Li H."/>
            <person name="Ning X."/>
            <person name="Lin Y."/>
            <person name="Zhao L."/>
            <person name="Xing Q."/>
            <person name="Dou J."/>
            <person name="Li Y."/>
            <person name="Mao J."/>
            <person name="Guo H."/>
            <person name="Dou H."/>
            <person name="Li T."/>
            <person name="Mu C."/>
            <person name="Jiang W."/>
            <person name="Fu Q."/>
            <person name="Fu X."/>
            <person name="Miao Y."/>
            <person name="Liu J."/>
            <person name="Yu Q."/>
            <person name="Li R."/>
            <person name="Liao H."/>
            <person name="Li X."/>
            <person name="Kong Y."/>
            <person name="Jiang Z."/>
            <person name="Chourrout D."/>
            <person name="Li R."/>
            <person name="Bao Z."/>
        </authorList>
    </citation>
    <scope>NUCLEOTIDE SEQUENCE [LARGE SCALE GENOMIC DNA]</scope>
    <source>
        <strain evidence="28 29">PY_sf001</strain>
    </source>
</reference>
<evidence type="ECO:0000259" key="27">
    <source>
        <dbReference type="PROSITE" id="PS51327"/>
    </source>
</evidence>
<dbReference type="InterPro" id="IPR014720">
    <property type="entry name" value="dsRBD_dom"/>
</dbReference>
<dbReference type="InterPro" id="IPR044441">
    <property type="entry name" value="DICER_DSRM"/>
</dbReference>
<evidence type="ECO:0000256" key="17">
    <source>
        <dbReference type="ARBA" id="ARBA00022884"/>
    </source>
</evidence>
<evidence type="ECO:0000256" key="6">
    <source>
        <dbReference type="ARBA" id="ARBA00022490"/>
    </source>
</evidence>
<dbReference type="GO" id="GO:0003723">
    <property type="term" value="F:RNA binding"/>
    <property type="evidence" value="ECO:0007669"/>
    <property type="project" value="UniProtKB-UniRule"/>
</dbReference>
<evidence type="ECO:0000259" key="25">
    <source>
        <dbReference type="PROSITE" id="PS51192"/>
    </source>
</evidence>
<dbReference type="EMBL" id="NEDP02001369">
    <property type="protein sequence ID" value="OWF53355.1"/>
    <property type="molecule type" value="Genomic_DNA"/>
</dbReference>
<evidence type="ECO:0000256" key="15">
    <source>
        <dbReference type="ARBA" id="ARBA00022840"/>
    </source>
</evidence>
<comment type="subcellular location">
    <subcellularLocation>
        <location evidence="4">Cytoplasm</location>
    </subcellularLocation>
</comment>
<evidence type="ECO:0000256" key="21">
    <source>
        <dbReference type="PROSITE-ProRule" id="PRU00657"/>
    </source>
</evidence>
<dbReference type="InterPro" id="IPR014001">
    <property type="entry name" value="Helicase_ATP-bd"/>
</dbReference>
<keyword evidence="11" id="KW-0547">Nucleotide-binding</keyword>
<evidence type="ECO:0000313" key="29">
    <source>
        <dbReference type="Proteomes" id="UP000242188"/>
    </source>
</evidence>
<dbReference type="PROSITE" id="PS50821">
    <property type="entry name" value="PAZ"/>
    <property type="match status" value="1"/>
</dbReference>
<evidence type="ECO:0000256" key="7">
    <source>
        <dbReference type="ARBA" id="ARBA00022553"/>
    </source>
</evidence>
<dbReference type="Gene3D" id="3.30.160.380">
    <property type="entry name" value="Dicer dimerisation domain"/>
    <property type="match status" value="1"/>
</dbReference>
<dbReference type="GO" id="GO:0070578">
    <property type="term" value="C:RISC-loading complex"/>
    <property type="evidence" value="ECO:0007669"/>
    <property type="project" value="TreeGrafter"/>
</dbReference>
<dbReference type="GO" id="GO:0006309">
    <property type="term" value="P:apoptotic DNA fragmentation"/>
    <property type="evidence" value="ECO:0007669"/>
    <property type="project" value="TreeGrafter"/>
</dbReference>
<evidence type="ECO:0000256" key="4">
    <source>
        <dbReference type="ARBA" id="ARBA00004496"/>
    </source>
</evidence>
<name>A0A210QXA0_MIZYE</name>
<feature type="domain" description="PAZ" evidence="24">
    <location>
        <begin position="900"/>
        <end position="1047"/>
    </location>
</feature>
<dbReference type="Gene3D" id="3.40.50.300">
    <property type="entry name" value="P-loop containing nucleotide triphosphate hydrolases"/>
    <property type="match status" value="2"/>
</dbReference>
<evidence type="ECO:0000256" key="14">
    <source>
        <dbReference type="ARBA" id="ARBA00022806"/>
    </source>
</evidence>
<feature type="domain" description="Dicer dsRNA-binding fold" evidence="27">
    <location>
        <begin position="632"/>
        <end position="727"/>
    </location>
</feature>
<dbReference type="GO" id="GO:0005829">
    <property type="term" value="C:cytosol"/>
    <property type="evidence" value="ECO:0007669"/>
    <property type="project" value="UniProtKB-ARBA"/>
</dbReference>
<dbReference type="PANTHER" id="PTHR14950:SF37">
    <property type="entry name" value="ENDORIBONUCLEASE DICER"/>
    <property type="match status" value="1"/>
</dbReference>
<dbReference type="GO" id="GO:0004530">
    <property type="term" value="F:deoxyribonuclease I activity"/>
    <property type="evidence" value="ECO:0007669"/>
    <property type="project" value="TreeGrafter"/>
</dbReference>
<dbReference type="InterPro" id="IPR036389">
    <property type="entry name" value="RNase_III_sf"/>
</dbReference>
<evidence type="ECO:0000256" key="13">
    <source>
        <dbReference type="ARBA" id="ARBA00022801"/>
    </source>
</evidence>
<dbReference type="Pfam" id="PF00271">
    <property type="entry name" value="Helicase_C"/>
    <property type="match status" value="1"/>
</dbReference>
<dbReference type="GO" id="GO:0048731">
    <property type="term" value="P:system development"/>
    <property type="evidence" value="ECO:0007669"/>
    <property type="project" value="UniProtKB-ARBA"/>
</dbReference>
<dbReference type="GO" id="GO:0031054">
    <property type="term" value="P:pre-miRNA processing"/>
    <property type="evidence" value="ECO:0007669"/>
    <property type="project" value="InterPro"/>
</dbReference>
<keyword evidence="14" id="KW-0347">Helicase</keyword>
<evidence type="ECO:0000256" key="3">
    <source>
        <dbReference type="ARBA" id="ARBA00001946"/>
    </source>
</evidence>
<dbReference type="InterPro" id="IPR001650">
    <property type="entry name" value="Helicase_C-like"/>
</dbReference>
<dbReference type="SUPFAM" id="SSF52540">
    <property type="entry name" value="P-loop containing nucleoside triphosphate hydrolases"/>
    <property type="match status" value="1"/>
</dbReference>
<dbReference type="InterPro" id="IPR000999">
    <property type="entry name" value="RNase_III_dom"/>
</dbReference>
<keyword evidence="12" id="KW-0255">Endonuclease</keyword>
<dbReference type="InterPro" id="IPR048512">
    <property type="entry name" value="Dicer_platform"/>
</dbReference>
<dbReference type="PROSITE" id="PS00517">
    <property type="entry name" value="RNASE_3_1"/>
    <property type="match status" value="1"/>
</dbReference>
<dbReference type="FunFam" id="1.10.1520.10:FF:000023">
    <property type="entry name" value="Endoribonuclease dcr-1"/>
    <property type="match status" value="1"/>
</dbReference>
<feature type="domain" description="RNase III" evidence="23">
    <location>
        <begin position="1761"/>
        <end position="1958"/>
    </location>
</feature>
<keyword evidence="7" id="KW-0597">Phosphoprotein</keyword>
<dbReference type="InterPro" id="IPR011907">
    <property type="entry name" value="RNase_III"/>
</dbReference>
<comment type="similarity">
    <text evidence="20 21">Belongs to the helicase family. Dicer subfamily.</text>
</comment>
<dbReference type="Gene3D" id="2.170.260.10">
    <property type="entry name" value="paz domain"/>
    <property type="match status" value="1"/>
</dbReference>
<dbReference type="InterPro" id="IPR027417">
    <property type="entry name" value="P-loop_NTPase"/>
</dbReference>
<dbReference type="SUPFAM" id="SSF54768">
    <property type="entry name" value="dsRNA-binding domain-like"/>
    <property type="match status" value="1"/>
</dbReference>
<dbReference type="SMART" id="SM00358">
    <property type="entry name" value="DSRM"/>
    <property type="match status" value="1"/>
</dbReference>
<evidence type="ECO:0000256" key="5">
    <source>
        <dbReference type="ARBA" id="ARBA00012177"/>
    </source>
</evidence>
<dbReference type="SUPFAM" id="SSF101690">
    <property type="entry name" value="PAZ domain"/>
    <property type="match status" value="1"/>
</dbReference>
<keyword evidence="6" id="KW-0963">Cytoplasm</keyword>
<proteinExistence type="inferred from homology"/>
<keyword evidence="17 21" id="KW-0694">RNA-binding</keyword>
<evidence type="ECO:0000256" key="20">
    <source>
        <dbReference type="ARBA" id="ARBA00035116"/>
    </source>
</evidence>
<dbReference type="PROSITE" id="PS50142">
    <property type="entry name" value="RNASE_3_2"/>
    <property type="match status" value="2"/>
</dbReference>
<dbReference type="STRING" id="6573.A0A210QXA0"/>
<dbReference type="InterPro" id="IPR005034">
    <property type="entry name" value="Dicer_dimerisation"/>
</dbReference>
<dbReference type="Pfam" id="PF20931">
    <property type="entry name" value="Dicer_platform"/>
    <property type="match status" value="1"/>
</dbReference>
<dbReference type="GO" id="GO:0009653">
    <property type="term" value="P:anatomical structure morphogenesis"/>
    <property type="evidence" value="ECO:0007669"/>
    <property type="project" value="UniProtKB-ARBA"/>
</dbReference>
<dbReference type="PANTHER" id="PTHR14950">
    <property type="entry name" value="DICER-RELATED"/>
    <property type="match status" value="1"/>
</dbReference>
<keyword evidence="15" id="KW-0067">ATP-binding</keyword>
<dbReference type="GO" id="GO:0016441">
    <property type="term" value="P:post-transcriptional gene silencing"/>
    <property type="evidence" value="ECO:0007669"/>
    <property type="project" value="UniProtKB-ARBA"/>
</dbReference>
<dbReference type="CDD" id="cd00593">
    <property type="entry name" value="RIBOc"/>
    <property type="match status" value="2"/>
</dbReference>
<dbReference type="SMART" id="SM00535">
    <property type="entry name" value="RIBOc"/>
    <property type="match status" value="2"/>
</dbReference>
<keyword evidence="16" id="KW-0460">Magnesium</keyword>
<keyword evidence="29" id="KW-1185">Reference proteome</keyword>
<keyword evidence="13" id="KW-0378">Hydrolase</keyword>
<feature type="region of interest" description="Disordered" evidence="22">
    <location>
        <begin position="1466"/>
        <end position="1502"/>
    </location>
</feature>
<keyword evidence="9" id="KW-0479">Metal-binding</keyword>
<dbReference type="GO" id="GO:0005634">
    <property type="term" value="C:nucleus"/>
    <property type="evidence" value="ECO:0007669"/>
    <property type="project" value="TreeGrafter"/>
</dbReference>
<dbReference type="InterPro" id="IPR003100">
    <property type="entry name" value="PAZ_dom"/>
</dbReference>
<evidence type="ECO:0000256" key="8">
    <source>
        <dbReference type="ARBA" id="ARBA00022722"/>
    </source>
</evidence>
<dbReference type="InterPro" id="IPR048513">
    <property type="entry name" value="Dicer_PBD"/>
</dbReference>
<dbReference type="GO" id="GO:0006950">
    <property type="term" value="P:response to stress"/>
    <property type="evidence" value="ECO:0007669"/>
    <property type="project" value="UniProtKB-ARBA"/>
</dbReference>
<dbReference type="SUPFAM" id="SSF69065">
    <property type="entry name" value="RNase III domain-like"/>
    <property type="match status" value="2"/>
</dbReference>
<dbReference type="Pfam" id="PF00636">
    <property type="entry name" value="Ribonuclease_3"/>
    <property type="match status" value="2"/>
</dbReference>
<evidence type="ECO:0000259" key="26">
    <source>
        <dbReference type="PROSITE" id="PS51194"/>
    </source>
</evidence>
<comment type="catalytic activity">
    <reaction evidence="1">
        <text>Endonucleolytic cleavage to 5'-phosphomonoester.</text>
        <dbReference type="EC" id="3.1.26.3"/>
    </reaction>
</comment>
<feature type="domain" description="RNase III" evidence="23">
    <location>
        <begin position="2030"/>
        <end position="2187"/>
    </location>
</feature>
<gene>
    <name evidence="28" type="ORF">KP79_PYT09400</name>
</gene>
<keyword evidence="8" id="KW-0540">Nuclease</keyword>
<evidence type="ECO:0000256" key="18">
    <source>
        <dbReference type="ARBA" id="ARBA00023158"/>
    </source>
</evidence>
<sequence length="2284" mass="258054">MGRTGSESSRRLPRHLRYEDIPTHTFTPRTYQVELLDAAVQQNTLVCLDATSSRMFLSVMLLKEHGHQLQLPLDQGGKRGVFLVNSENDIAKYALMIEHQTDLTVGQYSTDCQDRDNDWWTLEVHRTQVLVMLPSFFHHVIEENLLKLSQVNVLIFDHCQHVLDPGHPYDLITKKLQLQSDAEESPRILGLTSCFTSKHCQDPIELVTTIKKLEKRFSASAETSTLVYSERYGMQPTELVFECDKYEDTTGMVEELGSMLENTLHFLQECNIKLDGKGGGDPIETPKTVIVECLNILYRLGPWCAVSLAQMFVSQLEKIDKHETVDVKKKFLRLAATQLRLLIHHFDSNFSPEYDVEELLLYTTPKVKKLIDHLRRFKPDCDFKIISTEDTDEMDDDSYMSDDSLALTDSSDDEDRSGGSKIIHVAVKKDIPEDKSGIELFSGSDDKYMCGIVFVDHRYVAFALNKFIEEVCAWDDQLCFIKSHHITGQGSKKEGSKSYKKQEDILRKFRLQELNLLLATDVLEEGVDIPKCNLIIKFDPPKDYRSYSQSKGRARARESEYVILADKSNLKAFRTGLAKYKDIEGVLKGIWKRHDDEDQINCDNITDLYHDILPPYKPCDEEGGVQVTLTSAIGLVNRYCAKLPSDAFTHLTPKCVIGAIQKGEQTVYSATLRLPINSPLKEEIQGIPMPTRMLAKQAVALKACEILHKSGEIDDQLLPIGKELFMKEEEDSSTLDSEDIAGEARPGTTKRKQYYIKQLGSSLVKGHPTVDTNFLFLIQLTLTQPISDDQNTRGRRVYTPEETNRGFGLLSSKHIPMIPTFPLYTRSGEVTVSLDLLRSGTSFTEEELARLQEFHRFVFTEVLRLEKDPMEFQPDQADLGYCIIPLNRKTDNSDYFVDWDFIDLVKLSKQAVKRNIYDSKREIFEFKKDEYEDAVVMPSYRNIDQPQHFYVAEIRSDLNPSSAFPSPELYKTFSEYYTTKYGLTVTNQEQPLLDVDHTSARLNLLTPRYMNQKGVALPTSSAETKKARRENLQQKQILVPELCEVHVFPSSLWRKAVCLPTILYRINYLLVAEEIRIRIATSANIGQVDLPPGFVFPALDFGFSVQEEKEHVDRTEEKMSSQEGQKENENTKSADKQVITVDENVQTEELEKTKVLEKENQDTGIMESAKVYSEERDVENMNMEGNGENLKSGNYTTSRINVKSDRDTTVVASENVKSDRNTTVVASENVKSDRDTTVVASENVKSDRNTTVVASENVKSDRDTTVVASENVKSDRDTTVAACENVKSDRDTTVAASENVKSDRDITVAASKNVKSDRDTTVAACKNVKSDPDTTVVASENLKSDRDTTVATCENLKSDRDTTVVACENVKSDRDTTVVACENVKSDRDTPVAACENLKSDRDTTVAACENVKSDRDTTVAACENVKSERDTIVVACENVKSDRDTTVAACENVKLQESVTESEVVKSDIDYENGQNSKKTDTGEEQVTPEKAPSVDKEQRTELFSQNTVVNKEKSGGSHTSQVSPVVCEGEDQRTLLCNGHYAEETDKQCKLNKDICDIECKYCVQRDLSTLNNHDCGHTQLAQCIKSCKIKNTPHCNGLSTNGLLKDFSKLTTNCSNQFDTRDDESCSDILHCDSNRHKVDQAESCDIQYDCDNTREEGHTGWGDPCDDQLTPQTSQCQVSDNPTSDENQWGEQQICENENQADVFSSVGHFGKSDKCDVKKSAPVDLSKVAFPDPLLSLDVDIDLSKYIGPSPCTILQALTMSNANDFFSLERLETIGDSFLKYAITVYLYCTYPGIHEGKLSYLRSKQVSNCNLYRLGKKTGLAECMISTKFEPYENWLPPGYVINETKRKGPVPHVVLSKTSDLAKEAHERITEKLGTRKLQEYGKTFTEDEIDQQIIDIDQWQEVEEQDMEVNEVKGSDVFSYCLQTLHSIPDKSIADCVESLIGCYLTSCGKKAALRFMFSLGLKVLPPRAATVGDKPDEETSTSSQEEHQIVSSYGYQCPPSPLLSNTNDNRRLMEHLLIGYESFEEKIGYKFRDRAYLLQAFTHASYHYNNITDCYQRLEFLGDAILDYVITRHLYEDSCKYSPGVLTDLRSALVNNNIFAALAVKWDFHKYFKAISPPLFQVIEKFVAKQKERDDEIDLEDEDENEDASEEYVELEVPKALGDIFESLAGAIYLDSGLSLDVVWRVYYRMMKPQIDKYLKSIPKSPVRELLEMEPETAKFEKPERTLEGKIRVTVNVVSKGVFVGIGRNYRIAKSAAAKKALRCMKAMQSQGLI</sequence>
<evidence type="ECO:0000256" key="22">
    <source>
        <dbReference type="SAM" id="MobiDB-lite"/>
    </source>
</evidence>
<dbReference type="CDD" id="cd15903">
    <property type="entry name" value="Dicer_PBD"/>
    <property type="match status" value="1"/>
</dbReference>
<evidence type="ECO:0000259" key="24">
    <source>
        <dbReference type="PROSITE" id="PS50821"/>
    </source>
</evidence>
<feature type="domain" description="Helicase ATP-binding" evidence="25">
    <location>
        <begin position="35"/>
        <end position="213"/>
    </location>
</feature>
<dbReference type="GO" id="GO:0046872">
    <property type="term" value="F:metal ion binding"/>
    <property type="evidence" value="ECO:0007669"/>
    <property type="project" value="UniProtKB-KW"/>
</dbReference>
<feature type="domain" description="Helicase C-terminal" evidence="26">
    <location>
        <begin position="443"/>
        <end position="598"/>
    </location>
</feature>
<dbReference type="PROSITE" id="PS51327">
    <property type="entry name" value="DICER_DSRBF"/>
    <property type="match status" value="1"/>
</dbReference>
<keyword evidence="19" id="KW-0464">Manganese</keyword>
<dbReference type="GO" id="GO:0005524">
    <property type="term" value="F:ATP binding"/>
    <property type="evidence" value="ECO:0007669"/>
    <property type="project" value="UniProtKB-KW"/>
</dbReference>
<dbReference type="Gene3D" id="3.30.160.20">
    <property type="match status" value="1"/>
</dbReference>
<dbReference type="Pfam" id="PF02170">
    <property type="entry name" value="PAZ"/>
    <property type="match status" value="1"/>
</dbReference>
<protein>
    <recommendedName>
        <fullName evidence="5">ribonuclease III</fullName>
        <ecNumber evidence="5">3.1.26.3</ecNumber>
    </recommendedName>
</protein>
<dbReference type="SMART" id="SM00949">
    <property type="entry name" value="PAZ"/>
    <property type="match status" value="1"/>
</dbReference>
<dbReference type="PROSITE" id="PS51194">
    <property type="entry name" value="HELICASE_CTER"/>
    <property type="match status" value="1"/>
</dbReference>
<dbReference type="Pfam" id="PF20932">
    <property type="entry name" value="Dicer_dsRBD"/>
    <property type="match status" value="1"/>
</dbReference>
<dbReference type="SMART" id="SM00490">
    <property type="entry name" value="HELICc"/>
    <property type="match status" value="1"/>
</dbReference>
<evidence type="ECO:0000313" key="28">
    <source>
        <dbReference type="EMBL" id="OWF53355.1"/>
    </source>
</evidence>
<dbReference type="CDD" id="cd10843">
    <property type="entry name" value="DSRM_DICER"/>
    <property type="match status" value="1"/>
</dbReference>
<evidence type="ECO:0000256" key="16">
    <source>
        <dbReference type="ARBA" id="ARBA00022842"/>
    </source>
</evidence>
<comment type="cofactor">
    <cofactor evidence="2">
        <name>Mn(2+)</name>
        <dbReference type="ChEBI" id="CHEBI:29035"/>
    </cofactor>
</comment>
<dbReference type="Gene3D" id="1.10.1520.10">
    <property type="entry name" value="Ribonuclease III domain"/>
    <property type="match status" value="2"/>
</dbReference>
<keyword evidence="10" id="KW-0677">Repeat</keyword>
<dbReference type="GO" id="GO:0006364">
    <property type="term" value="P:rRNA processing"/>
    <property type="evidence" value="ECO:0007669"/>
    <property type="project" value="InterPro"/>
</dbReference>
<dbReference type="FunFam" id="3.30.160.380:FF:000003">
    <property type="entry name" value="Endoribonuclease dcr-1"/>
    <property type="match status" value="1"/>
</dbReference>
<accession>A0A210QXA0</accession>
<dbReference type="Pfam" id="PF03368">
    <property type="entry name" value="Dicer_dimer"/>
    <property type="match status" value="1"/>
</dbReference>
<evidence type="ECO:0000256" key="11">
    <source>
        <dbReference type="ARBA" id="ARBA00022741"/>
    </source>
</evidence>
<evidence type="ECO:0000256" key="1">
    <source>
        <dbReference type="ARBA" id="ARBA00000109"/>
    </source>
</evidence>
<dbReference type="PROSITE" id="PS51192">
    <property type="entry name" value="HELICASE_ATP_BIND_1"/>
    <property type="match status" value="1"/>
</dbReference>
<dbReference type="GO" id="GO:0004386">
    <property type="term" value="F:helicase activity"/>
    <property type="evidence" value="ECO:0007669"/>
    <property type="project" value="UniProtKB-KW"/>
</dbReference>
<dbReference type="InterPro" id="IPR038248">
    <property type="entry name" value="Dicer_dimer_sf"/>
</dbReference>
<dbReference type="Pfam" id="PF20930">
    <property type="entry name" value="Dicer_PBD"/>
    <property type="match status" value="1"/>
</dbReference>
<evidence type="ECO:0000256" key="2">
    <source>
        <dbReference type="ARBA" id="ARBA00001936"/>
    </source>
</evidence>
<organism evidence="28 29">
    <name type="scientific">Mizuhopecten yessoensis</name>
    <name type="common">Japanese scallop</name>
    <name type="synonym">Patinopecten yessoensis</name>
    <dbReference type="NCBI Taxonomy" id="6573"/>
    <lineage>
        <taxon>Eukaryota</taxon>
        <taxon>Metazoa</taxon>
        <taxon>Spiralia</taxon>
        <taxon>Lophotrochozoa</taxon>
        <taxon>Mollusca</taxon>
        <taxon>Bivalvia</taxon>
        <taxon>Autobranchia</taxon>
        <taxon>Pteriomorphia</taxon>
        <taxon>Pectinida</taxon>
        <taxon>Pectinoidea</taxon>
        <taxon>Pectinidae</taxon>
        <taxon>Mizuhopecten</taxon>
    </lineage>
</organism>
<comment type="cofactor">
    <cofactor evidence="3">
        <name>Mg(2+)</name>
        <dbReference type="ChEBI" id="CHEBI:18420"/>
    </cofactor>
</comment>
<keyword evidence="18" id="KW-0943">RNA-mediated gene silencing</keyword>
<feature type="region of interest" description="Disordered" evidence="22">
    <location>
        <begin position="1109"/>
        <end position="1133"/>
    </location>
</feature>
<dbReference type="GO" id="GO:0030422">
    <property type="term" value="P:siRNA processing"/>
    <property type="evidence" value="ECO:0007669"/>
    <property type="project" value="InterPro"/>
</dbReference>
<evidence type="ECO:0000256" key="19">
    <source>
        <dbReference type="ARBA" id="ARBA00023211"/>
    </source>
</evidence>
<dbReference type="InterPro" id="IPR036085">
    <property type="entry name" value="PAZ_dom_sf"/>
</dbReference>
<dbReference type="Proteomes" id="UP000242188">
    <property type="component" value="Unassembled WGS sequence"/>
</dbReference>
<evidence type="ECO:0000256" key="12">
    <source>
        <dbReference type="ARBA" id="ARBA00022759"/>
    </source>
</evidence>
<dbReference type="OrthoDB" id="2392202at2759"/>